<evidence type="ECO:0000313" key="2">
    <source>
        <dbReference type="Proteomes" id="UP000198558"/>
    </source>
</evidence>
<dbReference type="NCBIfam" id="TIGR04141">
    <property type="entry name" value="TIGR04141 family sporadically distributed protein"/>
    <property type="match status" value="1"/>
</dbReference>
<keyword evidence="2" id="KW-1185">Reference proteome</keyword>
<protein>
    <submittedName>
        <fullName evidence="1">Sporadically distributed protein, TIGR04141 family</fullName>
    </submittedName>
</protein>
<proteinExistence type="predicted"/>
<dbReference type="OrthoDB" id="6401683at2"/>
<dbReference type="RefSeq" id="WP_092356710.1">
    <property type="nucleotide sequence ID" value="NZ_CANTIP010000067.1"/>
</dbReference>
<dbReference type="AlphaFoldDB" id="A0A1I0HNX5"/>
<name>A0A1I0HNX5_9FIRM</name>
<dbReference type="Proteomes" id="UP000198558">
    <property type="component" value="Unassembled WGS sequence"/>
</dbReference>
<gene>
    <name evidence="1" type="ORF">SAMN04489758_1564</name>
</gene>
<accession>A0A1I0HNX5</accession>
<evidence type="ECO:0000313" key="1">
    <source>
        <dbReference type="EMBL" id="SET85648.1"/>
    </source>
</evidence>
<sequence>MRAKKNKNKVSIYMIKKEYCKNLSYLKDPAVYNNKVYEDIGILYYDTSIVTQPKWVKSFFKESFEELKQANSRAVLVIKTKDNERLFAITFGLGKHMIKDEAINHDFGIKVLLNSINDNEIKVLSKQSLVGNHNISQEQLPKATNITDFNFDTEQDLAKKFVGKPSDGIFKNCTITGGEVLSLSNEYNIDNIKDLVEKAYATYSLDNYKKNFLWIDNVHLIKKKEERKELDKLLDEKIRNEEVELRLMLPEVINWEALECFRYINTNSPKYDYLDIDNYLETIGIKQKELTVEIMNRNKVLLYATWSDSTPFNRWTIYKCLIVEINEQDSIYCLVNGDWYKVNNNFYKTINDFYKNIHISDIDFIDCQYDKEDDYNDALANHLNNASLLHKATIKTEETVYGVEVADVYWNNKFIHIKNGTKSSSLSHLFNQGYVSGNLLMQANFREKCIEIFSKEFSNPNLLANLTEFQAENNEIVLAIISKQVDDRPKIPFFSKITLKNIVTVLKNYGYNVTIKNIKKL</sequence>
<organism evidence="1 2">
    <name type="scientific">Thomasclavelia cocleata</name>
    <dbReference type="NCBI Taxonomy" id="69824"/>
    <lineage>
        <taxon>Bacteria</taxon>
        <taxon>Bacillati</taxon>
        <taxon>Bacillota</taxon>
        <taxon>Erysipelotrichia</taxon>
        <taxon>Erysipelotrichales</taxon>
        <taxon>Coprobacillaceae</taxon>
        <taxon>Thomasclavelia</taxon>
    </lineage>
</organism>
<dbReference type="Pfam" id="PF19614">
    <property type="entry name" value="DUF6119"/>
    <property type="match status" value="1"/>
</dbReference>
<dbReference type="EMBL" id="FOIN01000056">
    <property type="protein sequence ID" value="SET85648.1"/>
    <property type="molecule type" value="Genomic_DNA"/>
</dbReference>
<reference evidence="2" key="1">
    <citation type="submission" date="2016-10" db="EMBL/GenBank/DDBJ databases">
        <authorList>
            <person name="Varghese N."/>
            <person name="Submissions S."/>
        </authorList>
    </citation>
    <scope>NUCLEOTIDE SEQUENCE [LARGE SCALE GENOMIC DNA]</scope>
    <source>
        <strain evidence="2">DSM 1551</strain>
    </source>
</reference>
<dbReference type="InterPro" id="IPR026487">
    <property type="entry name" value="CHP04141"/>
</dbReference>
<dbReference type="GeneID" id="78289537"/>